<dbReference type="Gene3D" id="3.40.50.300">
    <property type="entry name" value="P-loop containing nucleotide triphosphate hydrolases"/>
    <property type="match status" value="1"/>
</dbReference>
<keyword evidence="1" id="KW-1133">Transmembrane helix</keyword>
<dbReference type="OrthoDB" id="4927316at2759"/>
<dbReference type="PANTHER" id="PTHR14418:SF5">
    <property type="entry name" value="CONDENSIN COMPLEX SUBUNIT 3"/>
    <property type="match status" value="1"/>
</dbReference>
<dbReference type="PANTHER" id="PTHR14418">
    <property type="entry name" value="CONDENSIN COMPLEX SUBUNIT 3-RELATED"/>
    <property type="match status" value="1"/>
</dbReference>
<name>A0A9P8ML62_9HYPO</name>
<dbReference type="Pfam" id="PF23238">
    <property type="entry name" value="DUF7068"/>
    <property type="match status" value="1"/>
</dbReference>
<feature type="transmembrane region" description="Helical" evidence="1">
    <location>
        <begin position="12"/>
        <end position="30"/>
    </location>
</feature>
<dbReference type="InterPro" id="IPR016024">
    <property type="entry name" value="ARM-type_fold"/>
</dbReference>
<dbReference type="InterPro" id="IPR011989">
    <property type="entry name" value="ARM-like"/>
</dbReference>
<dbReference type="RefSeq" id="XP_044715831.1">
    <property type="nucleotide sequence ID" value="XM_044869089.1"/>
</dbReference>
<proteinExistence type="predicted"/>
<dbReference type="Gene3D" id="1.25.10.10">
    <property type="entry name" value="Leucine-rich Repeat Variant"/>
    <property type="match status" value="4"/>
</dbReference>
<keyword evidence="4" id="KW-1185">Reference proteome</keyword>
<evidence type="ECO:0000256" key="1">
    <source>
        <dbReference type="SAM" id="Phobius"/>
    </source>
</evidence>
<gene>
    <name evidence="3" type="ORF">HRG_10619</name>
</gene>
<dbReference type="EMBL" id="JAIZPD010000016">
    <property type="protein sequence ID" value="KAH0958318.1"/>
    <property type="molecule type" value="Genomic_DNA"/>
</dbReference>
<reference evidence="3" key="1">
    <citation type="submission" date="2021-09" db="EMBL/GenBank/DDBJ databases">
        <title>A high-quality genome of the endoparasitic fungus Hirsutella rhossiliensis with a comparison of Hirsutella genomes reveals transposable elements contributing to genome size variation.</title>
        <authorList>
            <person name="Lin R."/>
            <person name="Jiao Y."/>
            <person name="Sun X."/>
            <person name="Ling J."/>
            <person name="Xie B."/>
            <person name="Cheng X."/>
        </authorList>
    </citation>
    <scope>NUCLEOTIDE SEQUENCE</scope>
    <source>
        <strain evidence="3">HR02</strain>
    </source>
</reference>
<evidence type="ECO:0000259" key="2">
    <source>
        <dbReference type="Pfam" id="PF23238"/>
    </source>
</evidence>
<organism evidence="3 4">
    <name type="scientific">Hirsutella rhossiliensis</name>
    <dbReference type="NCBI Taxonomy" id="111463"/>
    <lineage>
        <taxon>Eukaryota</taxon>
        <taxon>Fungi</taxon>
        <taxon>Dikarya</taxon>
        <taxon>Ascomycota</taxon>
        <taxon>Pezizomycotina</taxon>
        <taxon>Sordariomycetes</taxon>
        <taxon>Hypocreomycetidae</taxon>
        <taxon>Hypocreales</taxon>
        <taxon>Ophiocordycipitaceae</taxon>
        <taxon>Hirsutella</taxon>
    </lineage>
</organism>
<evidence type="ECO:0000313" key="4">
    <source>
        <dbReference type="Proteomes" id="UP000824596"/>
    </source>
</evidence>
<accession>A0A9P8ML62</accession>
<dbReference type="GO" id="GO:0000793">
    <property type="term" value="C:condensed chromosome"/>
    <property type="evidence" value="ECO:0007669"/>
    <property type="project" value="TreeGrafter"/>
</dbReference>
<dbReference type="SUPFAM" id="SSF48371">
    <property type="entry name" value="ARM repeat"/>
    <property type="match status" value="1"/>
</dbReference>
<comment type="caution">
    <text evidence="3">The sequence shown here is derived from an EMBL/GenBank/DDBJ whole genome shotgun (WGS) entry which is preliminary data.</text>
</comment>
<protein>
    <submittedName>
        <fullName evidence="3">HEAT repeats domain-containing protein</fullName>
    </submittedName>
</protein>
<dbReference type="InterPro" id="IPR027165">
    <property type="entry name" value="CND3"/>
</dbReference>
<dbReference type="InterPro" id="IPR027417">
    <property type="entry name" value="P-loop_NTPase"/>
</dbReference>
<dbReference type="GO" id="GO:0007076">
    <property type="term" value="P:mitotic chromosome condensation"/>
    <property type="evidence" value="ECO:0007669"/>
    <property type="project" value="InterPro"/>
</dbReference>
<dbReference type="AlphaFoldDB" id="A0A9P8ML62"/>
<dbReference type="GO" id="GO:0000796">
    <property type="term" value="C:condensin complex"/>
    <property type="evidence" value="ECO:0007669"/>
    <property type="project" value="InterPro"/>
</dbReference>
<sequence length="1225" mass="136189">MNDHTRQDRPILFIASCLGGVILMKALVMANNEYRCVRTATRGIVFLATPFGGTSFQDVAKWAEPGLRAWASLRGREVSKLLDSVKKSVDIDELVRSFTQLYRDQLCRDPTRPQVMTFYELGKTNLYHKVFPCLPIGAKPLVDKSSATLQMVPHPLPLDRGHRLMNKFCGDRGDFQDHDYECVAGKIEEFLRNIRKKEADDWIRDKHYTPERLKIERLSGDLLPMEQCYINLAIKVETPDETFQVDLATIFNQRKGHDAAGYNFEDLFYHEYFSGEGHDDGRRLARELWRTLKDDDSGRTLFILDGLDEVSQDIGGDNDMSRFLAQLLYQPNVVITSRPNANLPSLRDIDLDLETVGFYPDQVKAYLDADPKIKPRANEVRSFLQEHWLIEGLVRIPIQLDALCYTWDDFGLGTVPDTMTGIYRAIEQRLWRKDAVRLGKRHNGELVTPSQIGFSDVEDLVEHEACLLEGLAFTGLHNDVIDFTPQHQAAISKQFKHRSLLLDKTLPRLSFLRTSDHFSEDSNRNYHFLHLTFQEYFAARYFMRHWSSAQPLKCLDLCGKGTKQIPPVEFLRKQKYSARYDVFWRFVAGLIAVQDEADPGEEGEALGFFQTIEEEPLDLLGPTHQRLVMHCLSEVSTKMPLRQCLEEKLRQWLLFECTYQQEVHLTSEMEFPEEALRDALREGLNGAKIKILQSLQGRPAIPPSVIELAASWVIGGMPPLLRAEALVVLRASRTDLTNNVLMAVVQRLGDEDAGVRWAALRVLEGQSSLSNEILAAAIQRLCDEDAGVRYAALRVLEGQSSLSNEILAAAAQRLGDEDADVRYAALRVLEGQSSLSDEILAAAAQRLGDEDADVRRAALRVLEGQSSLSDEILAAAAQRLGDEDADVRRAALRVLEGQSSLSDEILAAAAQRLGDEDAGVRWAARRVLEGQSSLSDEILAAAAQRLGDEDADVRYAALRVLEGQSSLSDEILAAAAQRLGDEDAGVRWAALRVLEGQSSLSDEILAAAAQRLGDEDAGVRRAALWVLEGQSSLSDEILAAAAQRLGDEDADVRRAAQRVLEGQSSLSDEILAAAAQRLGDEDADVRYAALRVLEGQSSLSDEILAAAAQRLGDEDADVRYAALRVLEGQSSLSDEILAAAAQRLGDEDADVRRAAQRVLEGQSSLSDEILAAAVQRLGDEDADVRRAALWVLEGQSSLSDEILAAAVQRLGDEDAGVRRAALRDY</sequence>
<dbReference type="InterPro" id="IPR055496">
    <property type="entry name" value="DUF7068"/>
</dbReference>
<keyword evidence="1" id="KW-0812">Transmembrane</keyword>
<feature type="domain" description="DUF7068" evidence="2">
    <location>
        <begin position="376"/>
        <end position="418"/>
    </location>
</feature>
<dbReference type="Proteomes" id="UP000824596">
    <property type="component" value="Unassembled WGS sequence"/>
</dbReference>
<dbReference type="GeneID" id="68359747"/>
<evidence type="ECO:0000313" key="3">
    <source>
        <dbReference type="EMBL" id="KAH0958318.1"/>
    </source>
</evidence>
<keyword evidence="1" id="KW-0472">Membrane</keyword>
<dbReference type="Pfam" id="PF13646">
    <property type="entry name" value="HEAT_2"/>
    <property type="match status" value="3"/>
</dbReference>